<dbReference type="AlphaFoldDB" id="A0A6J4QY19"/>
<proteinExistence type="predicted"/>
<evidence type="ECO:0000313" key="1">
    <source>
        <dbReference type="EMBL" id="CAA9451213.1"/>
    </source>
</evidence>
<protein>
    <submittedName>
        <fullName evidence="1">Uncharacterized protein</fullName>
    </submittedName>
</protein>
<organism evidence="1">
    <name type="scientific">uncultured Rubrobacteraceae bacterium</name>
    <dbReference type="NCBI Taxonomy" id="349277"/>
    <lineage>
        <taxon>Bacteria</taxon>
        <taxon>Bacillati</taxon>
        <taxon>Actinomycetota</taxon>
        <taxon>Rubrobacteria</taxon>
        <taxon>Rubrobacterales</taxon>
        <taxon>Rubrobacteraceae</taxon>
        <taxon>environmental samples</taxon>
    </lineage>
</organism>
<name>A0A6J4QY19_9ACTN</name>
<sequence>MRVQPLDDSAEFREGTDRLRALVYPTAQDSHDPNWHRSLWSWLESHPLAAEHMHRWVLATEADEVVGHLAATPQWYRVNGQRVIAHTPADYQALPQYGFQAILLMRKFFRTIENCVSIDMVPSVIAVETRLGAEEAGEMQYMAKLLNVSRLPAPPLPARVKKLLNLEERQVLTTQPGTDPQGFHENVIPLPVRPRAPIPKPVQGLMNGGLRLADKALSSAFGGRLKVEVLDGFDESFDEMFEKVASEVPVVPEKNAEFLRWRYGPGSPQHPVTILGVKGREGLLGYAVLGVTIKGFVDRLRDGYVLDLVTLPGRHDVARALLPEVVRHFRRSGVPLFRYRFLESPTSPRRSDLLKMGFFSRKGRRNRLLVKFADPVAHKAARDIDNWSYSIGDGEATFWVRLS</sequence>
<reference evidence="1" key="1">
    <citation type="submission" date="2020-02" db="EMBL/GenBank/DDBJ databases">
        <authorList>
            <person name="Meier V. D."/>
        </authorList>
    </citation>
    <scope>NUCLEOTIDE SEQUENCE</scope>
    <source>
        <strain evidence="1">AVDCRST_MAG14</strain>
    </source>
</reference>
<gene>
    <name evidence="1" type="ORF">AVDCRST_MAG14-960</name>
</gene>
<dbReference type="EMBL" id="CADCVG010000041">
    <property type="protein sequence ID" value="CAA9451213.1"/>
    <property type="molecule type" value="Genomic_DNA"/>
</dbReference>
<accession>A0A6J4QY19</accession>